<evidence type="ECO:0000313" key="1">
    <source>
        <dbReference type="EMBL" id="GAX81502.1"/>
    </source>
</evidence>
<accession>A0A250XF11</accession>
<dbReference type="Pfam" id="PF13714">
    <property type="entry name" value="PEP_mutase"/>
    <property type="match status" value="1"/>
</dbReference>
<dbReference type="InterPro" id="IPR039556">
    <property type="entry name" value="ICL/PEPM"/>
</dbReference>
<organism evidence="1 2">
    <name type="scientific">Chlamydomonas eustigma</name>
    <dbReference type="NCBI Taxonomy" id="1157962"/>
    <lineage>
        <taxon>Eukaryota</taxon>
        <taxon>Viridiplantae</taxon>
        <taxon>Chlorophyta</taxon>
        <taxon>core chlorophytes</taxon>
        <taxon>Chlorophyceae</taxon>
        <taxon>CS clade</taxon>
        <taxon>Chlamydomonadales</taxon>
        <taxon>Chlamydomonadaceae</taxon>
        <taxon>Chlamydomonas</taxon>
    </lineage>
</organism>
<dbReference type="PANTHER" id="PTHR42905">
    <property type="entry name" value="PHOSPHOENOLPYRUVATE CARBOXYLASE"/>
    <property type="match status" value="1"/>
</dbReference>
<gene>
    <name evidence="1" type="ORF">CEUSTIGMA_g8930.t1</name>
</gene>
<dbReference type="EMBL" id="BEGY01000066">
    <property type="protein sequence ID" value="GAX81502.1"/>
    <property type="molecule type" value="Genomic_DNA"/>
</dbReference>
<reference evidence="1 2" key="1">
    <citation type="submission" date="2017-08" db="EMBL/GenBank/DDBJ databases">
        <title>Acidophilic green algal genome provides insights into adaptation to an acidic environment.</title>
        <authorList>
            <person name="Hirooka S."/>
            <person name="Hirose Y."/>
            <person name="Kanesaki Y."/>
            <person name="Higuchi S."/>
            <person name="Fujiwara T."/>
            <person name="Onuma R."/>
            <person name="Era A."/>
            <person name="Ohbayashi R."/>
            <person name="Uzuka A."/>
            <person name="Nozaki H."/>
            <person name="Yoshikawa H."/>
            <person name="Miyagishima S.Y."/>
        </authorList>
    </citation>
    <scope>NUCLEOTIDE SEQUENCE [LARGE SCALE GENOMIC DNA]</scope>
    <source>
        <strain evidence="1 2">NIES-2499</strain>
    </source>
</reference>
<dbReference type="InterPro" id="IPR015813">
    <property type="entry name" value="Pyrv/PenolPyrv_kinase-like_dom"/>
</dbReference>
<dbReference type="OrthoDB" id="429143at2759"/>
<dbReference type="Gene3D" id="3.20.20.60">
    <property type="entry name" value="Phosphoenolpyruvate-binding domains"/>
    <property type="match status" value="1"/>
</dbReference>
<comment type="caution">
    <text evidence="1">The sequence shown here is derived from an EMBL/GenBank/DDBJ whole genome shotgun (WGS) entry which is preliminary data.</text>
</comment>
<dbReference type="InterPro" id="IPR040442">
    <property type="entry name" value="Pyrv_kinase-like_dom_sf"/>
</dbReference>
<dbReference type="PANTHER" id="PTHR42905:SF5">
    <property type="entry name" value="CARBOXYVINYL-CARBOXYPHOSPHONATE PHOSPHORYLMUTASE, CHLOROPLASTIC"/>
    <property type="match status" value="1"/>
</dbReference>
<evidence type="ECO:0000313" key="2">
    <source>
        <dbReference type="Proteomes" id="UP000232323"/>
    </source>
</evidence>
<protein>
    <recommendedName>
        <fullName evidence="3">Isocitrate lyase</fullName>
    </recommendedName>
</protein>
<dbReference type="CDD" id="cd00377">
    <property type="entry name" value="ICL_PEPM"/>
    <property type="match status" value="1"/>
</dbReference>
<name>A0A250XF11_9CHLO</name>
<sequence length="343" mass="37046">MFTSTKNMPISVNRRCMIIRCEAGNGNHMAPRSSLSTVHRLIQEKGAIFIPGCYDALSAKLMERAGHDTAFVSGCAVSATLLGEPDLGLLTAPEMARKVGQICTAAPSLTVLADADSGGGNVLNVQRTIKQLIASGAKGCFIEDKEWPKRPSAGNLRNDTVIAMEEFAGKVAAAREAIGDSDFFLVARTDARGTSAKYGFEDAITRANLYTDAGANASFIQGPRTEEEMRQICKRTNGFRVGNMIEGGVTPLHSYEELKAMGFQIIIHPMSSIFAVTKALADVYGTLAKKGTTREDLSGLATFDMFSDFVSKEEKFVTMERLTSRDKDDKLTVRVRAPGKPVS</sequence>
<dbReference type="Proteomes" id="UP000232323">
    <property type="component" value="Unassembled WGS sequence"/>
</dbReference>
<dbReference type="SUPFAM" id="SSF51621">
    <property type="entry name" value="Phosphoenolpyruvate/pyruvate domain"/>
    <property type="match status" value="1"/>
</dbReference>
<proteinExistence type="predicted"/>
<dbReference type="GO" id="GO:0016833">
    <property type="term" value="F:oxo-acid-lyase activity"/>
    <property type="evidence" value="ECO:0007669"/>
    <property type="project" value="UniProtKB-ARBA"/>
</dbReference>
<evidence type="ECO:0008006" key="3">
    <source>
        <dbReference type="Google" id="ProtNLM"/>
    </source>
</evidence>
<dbReference type="AlphaFoldDB" id="A0A250XF11"/>
<dbReference type="STRING" id="1157962.A0A250XF11"/>
<keyword evidence="2" id="KW-1185">Reference proteome</keyword>